<dbReference type="EMBL" id="RDQH01000339">
    <property type="protein sequence ID" value="RXH80067.1"/>
    <property type="molecule type" value="Genomic_DNA"/>
</dbReference>
<sequence length="139" mass="15574">MGFNELYLVFFQGFWDKINSGVGKPISGEPCGCRGVFRPPQVVSRRTKGIKSIISSCAFSVGAVEAPMFVPGETRPFRPCRSTRPFRPFLKPTGLKPVLLKPNTLARILFNFIYFVLKTQALGPFLFRAFGLFNQPKNP</sequence>
<proteinExistence type="predicted"/>
<evidence type="ECO:0000313" key="1">
    <source>
        <dbReference type="EMBL" id="RXH80067.1"/>
    </source>
</evidence>
<evidence type="ECO:0000313" key="2">
    <source>
        <dbReference type="Proteomes" id="UP000290289"/>
    </source>
</evidence>
<dbReference type="AlphaFoldDB" id="A0A498IDH6"/>
<name>A0A498IDH6_MALDO</name>
<comment type="caution">
    <text evidence="1">The sequence shown here is derived from an EMBL/GenBank/DDBJ whole genome shotgun (WGS) entry which is preliminary data.</text>
</comment>
<accession>A0A498IDH6</accession>
<organism evidence="1 2">
    <name type="scientific">Malus domestica</name>
    <name type="common">Apple</name>
    <name type="synonym">Pyrus malus</name>
    <dbReference type="NCBI Taxonomy" id="3750"/>
    <lineage>
        <taxon>Eukaryota</taxon>
        <taxon>Viridiplantae</taxon>
        <taxon>Streptophyta</taxon>
        <taxon>Embryophyta</taxon>
        <taxon>Tracheophyta</taxon>
        <taxon>Spermatophyta</taxon>
        <taxon>Magnoliopsida</taxon>
        <taxon>eudicotyledons</taxon>
        <taxon>Gunneridae</taxon>
        <taxon>Pentapetalae</taxon>
        <taxon>rosids</taxon>
        <taxon>fabids</taxon>
        <taxon>Rosales</taxon>
        <taxon>Rosaceae</taxon>
        <taxon>Amygdaloideae</taxon>
        <taxon>Maleae</taxon>
        <taxon>Malus</taxon>
    </lineage>
</organism>
<gene>
    <name evidence="1" type="ORF">DVH24_041214</name>
</gene>
<keyword evidence="2" id="KW-1185">Reference proteome</keyword>
<dbReference type="Proteomes" id="UP000290289">
    <property type="component" value="Chromosome 13"/>
</dbReference>
<reference evidence="1 2" key="1">
    <citation type="submission" date="2018-10" db="EMBL/GenBank/DDBJ databases">
        <title>A high-quality apple genome assembly.</title>
        <authorList>
            <person name="Hu J."/>
        </authorList>
    </citation>
    <scope>NUCLEOTIDE SEQUENCE [LARGE SCALE GENOMIC DNA]</scope>
    <source>
        <strain evidence="2">cv. HFTH1</strain>
        <tissue evidence="1">Young leaf</tissue>
    </source>
</reference>
<protein>
    <submittedName>
        <fullName evidence="1">Uncharacterized protein</fullName>
    </submittedName>
</protein>